<dbReference type="Pfam" id="PF12852">
    <property type="entry name" value="Cupin_6"/>
    <property type="match status" value="1"/>
</dbReference>
<dbReference type="InterPro" id="IPR032783">
    <property type="entry name" value="AraC_lig"/>
</dbReference>
<gene>
    <name evidence="5" type="ORF">DVT68_09880</name>
</gene>
<dbReference type="InterPro" id="IPR018060">
    <property type="entry name" value="HTH_AraC"/>
</dbReference>
<comment type="caution">
    <text evidence="5">The sequence shown here is derived from an EMBL/GenBank/DDBJ whole genome shotgun (WGS) entry which is preliminary data.</text>
</comment>
<sequence>MDSLSQLVQNLDPAGTVELHCRYAGGWSVHNLPTRRGYLPYHVVLQGHARLRAGGEELTLASGDVVVFPRGIEHTLLSELPPDDGDEVEETRSFNGVLVEVSRGGEGPAFDMLCGSFLLGDSGSALLRTLPDVVIVHTADRPALLAVVAMMRAESVEPRPGSVAVVRELSTALFTLVLRSLMADRALATGVLALMADTRLARVVEAVLKTPATPWTLVDLAGLALMSRATFARQFAQLSGMTPMEWVTQVRMELAARLLVREKLTAGQVAERCGYASEAAFGRIFRRHHGASPGVFRREFQRARSTAAPGA</sequence>
<dbReference type="GO" id="GO:0003700">
    <property type="term" value="F:DNA-binding transcription factor activity"/>
    <property type="evidence" value="ECO:0007669"/>
    <property type="project" value="InterPro"/>
</dbReference>
<name>A0A370K830_9GAMM</name>
<dbReference type="InterPro" id="IPR009057">
    <property type="entry name" value="Homeodomain-like_sf"/>
</dbReference>
<dbReference type="Pfam" id="PF12833">
    <property type="entry name" value="HTH_18"/>
    <property type="match status" value="1"/>
</dbReference>
<dbReference type="SUPFAM" id="SSF46689">
    <property type="entry name" value="Homeodomain-like"/>
    <property type="match status" value="2"/>
</dbReference>
<evidence type="ECO:0000259" key="4">
    <source>
        <dbReference type="PROSITE" id="PS01124"/>
    </source>
</evidence>
<dbReference type="EMBL" id="QQSY01000002">
    <property type="protein sequence ID" value="RDI98809.1"/>
    <property type="molecule type" value="Genomic_DNA"/>
</dbReference>
<keyword evidence="1" id="KW-0805">Transcription regulation</keyword>
<reference evidence="5 6" key="1">
    <citation type="submission" date="2018-07" db="EMBL/GenBank/DDBJ databases">
        <title>Dyella solisilvae sp. nov., isolated from the pine and broad-leaved mixed forest soil.</title>
        <authorList>
            <person name="Gao Z."/>
            <person name="Qiu L."/>
        </authorList>
    </citation>
    <scope>NUCLEOTIDE SEQUENCE [LARGE SCALE GENOMIC DNA]</scope>
    <source>
        <strain evidence="5 6">DHG54</strain>
    </source>
</reference>
<dbReference type="InterPro" id="IPR050204">
    <property type="entry name" value="AraC_XylS_family_regulators"/>
</dbReference>
<evidence type="ECO:0000313" key="5">
    <source>
        <dbReference type="EMBL" id="RDI98809.1"/>
    </source>
</evidence>
<dbReference type="PANTHER" id="PTHR46796">
    <property type="entry name" value="HTH-TYPE TRANSCRIPTIONAL ACTIVATOR RHAS-RELATED"/>
    <property type="match status" value="1"/>
</dbReference>
<accession>A0A370K830</accession>
<dbReference type="OrthoDB" id="9783876at2"/>
<dbReference type="Proteomes" id="UP000254711">
    <property type="component" value="Unassembled WGS sequence"/>
</dbReference>
<dbReference type="Gene3D" id="1.10.10.60">
    <property type="entry name" value="Homeodomain-like"/>
    <property type="match status" value="2"/>
</dbReference>
<organism evidence="5 6">
    <name type="scientific">Dyella solisilvae</name>
    <dbReference type="NCBI Taxonomy" id="1920168"/>
    <lineage>
        <taxon>Bacteria</taxon>
        <taxon>Pseudomonadati</taxon>
        <taxon>Pseudomonadota</taxon>
        <taxon>Gammaproteobacteria</taxon>
        <taxon>Lysobacterales</taxon>
        <taxon>Rhodanobacteraceae</taxon>
        <taxon>Dyella</taxon>
    </lineage>
</organism>
<evidence type="ECO:0000256" key="1">
    <source>
        <dbReference type="ARBA" id="ARBA00023015"/>
    </source>
</evidence>
<keyword evidence="3" id="KW-0804">Transcription</keyword>
<evidence type="ECO:0000256" key="3">
    <source>
        <dbReference type="ARBA" id="ARBA00023163"/>
    </source>
</evidence>
<dbReference type="InterPro" id="IPR011051">
    <property type="entry name" value="RmlC_Cupin_sf"/>
</dbReference>
<evidence type="ECO:0000313" key="6">
    <source>
        <dbReference type="Proteomes" id="UP000254711"/>
    </source>
</evidence>
<dbReference type="PROSITE" id="PS01124">
    <property type="entry name" value="HTH_ARAC_FAMILY_2"/>
    <property type="match status" value="1"/>
</dbReference>
<keyword evidence="6" id="KW-1185">Reference proteome</keyword>
<dbReference type="Gene3D" id="2.60.120.10">
    <property type="entry name" value="Jelly Rolls"/>
    <property type="match status" value="1"/>
</dbReference>
<dbReference type="PANTHER" id="PTHR46796:SF7">
    <property type="entry name" value="ARAC FAMILY TRANSCRIPTIONAL REGULATOR"/>
    <property type="match status" value="1"/>
</dbReference>
<protein>
    <submittedName>
        <fullName evidence="5">AraC family transcriptional regulator</fullName>
    </submittedName>
</protein>
<evidence type="ECO:0000256" key="2">
    <source>
        <dbReference type="ARBA" id="ARBA00023125"/>
    </source>
</evidence>
<dbReference type="InterPro" id="IPR014710">
    <property type="entry name" value="RmlC-like_jellyroll"/>
</dbReference>
<keyword evidence="2" id="KW-0238">DNA-binding</keyword>
<dbReference type="SMART" id="SM00342">
    <property type="entry name" value="HTH_ARAC"/>
    <property type="match status" value="1"/>
</dbReference>
<dbReference type="SUPFAM" id="SSF51182">
    <property type="entry name" value="RmlC-like cupins"/>
    <property type="match status" value="1"/>
</dbReference>
<feature type="domain" description="HTH araC/xylS-type" evidence="4">
    <location>
        <begin position="198"/>
        <end position="299"/>
    </location>
</feature>
<proteinExistence type="predicted"/>
<dbReference type="AlphaFoldDB" id="A0A370K830"/>
<dbReference type="GO" id="GO:0043565">
    <property type="term" value="F:sequence-specific DNA binding"/>
    <property type="evidence" value="ECO:0007669"/>
    <property type="project" value="InterPro"/>
</dbReference>
<dbReference type="RefSeq" id="WP_114824898.1">
    <property type="nucleotide sequence ID" value="NZ_QQSY01000002.1"/>
</dbReference>